<feature type="transmembrane region" description="Helical" evidence="3">
    <location>
        <begin position="434"/>
        <end position="455"/>
    </location>
</feature>
<dbReference type="PROSITE" id="PS51885">
    <property type="entry name" value="NEPRILYSIN"/>
    <property type="match status" value="1"/>
</dbReference>
<dbReference type="SUPFAM" id="SSF55486">
    <property type="entry name" value="Metalloproteases ('zincins'), catalytic domain"/>
    <property type="match status" value="1"/>
</dbReference>
<name>A0A9J6F3S2_RHIMP</name>
<evidence type="ECO:0000259" key="4">
    <source>
        <dbReference type="Pfam" id="PF05649"/>
    </source>
</evidence>
<reference evidence="5" key="2">
    <citation type="submission" date="2021-09" db="EMBL/GenBank/DDBJ databases">
        <authorList>
            <person name="Jia N."/>
            <person name="Wang J."/>
            <person name="Shi W."/>
            <person name="Du L."/>
            <person name="Sun Y."/>
            <person name="Zhan W."/>
            <person name="Jiang J."/>
            <person name="Wang Q."/>
            <person name="Zhang B."/>
            <person name="Ji P."/>
            <person name="Sakyi L.B."/>
            <person name="Cui X."/>
            <person name="Yuan T."/>
            <person name="Jiang B."/>
            <person name="Yang W."/>
            <person name="Lam T.T.-Y."/>
            <person name="Chang Q."/>
            <person name="Ding S."/>
            <person name="Wang X."/>
            <person name="Zhu J."/>
            <person name="Ruan X."/>
            <person name="Zhao L."/>
            <person name="Wei J."/>
            <person name="Que T."/>
            <person name="Du C."/>
            <person name="Cheng J."/>
            <person name="Dai P."/>
            <person name="Han X."/>
            <person name="Huang E."/>
            <person name="Gao Y."/>
            <person name="Liu J."/>
            <person name="Shao H."/>
            <person name="Ye R."/>
            <person name="Li L."/>
            <person name="Wei W."/>
            <person name="Wang X."/>
            <person name="Wang C."/>
            <person name="Huo Q."/>
            <person name="Li W."/>
            <person name="Guo W."/>
            <person name="Chen H."/>
            <person name="Chen S."/>
            <person name="Zhou L."/>
            <person name="Zhou L."/>
            <person name="Ni X."/>
            <person name="Tian J."/>
            <person name="Zhou Y."/>
            <person name="Sheng Y."/>
            <person name="Liu T."/>
            <person name="Pan Y."/>
            <person name="Xia L."/>
            <person name="Li J."/>
            <person name="Zhao F."/>
            <person name="Cao W."/>
        </authorList>
    </citation>
    <scope>NUCLEOTIDE SEQUENCE</scope>
    <source>
        <strain evidence="5">Rmic-2018</strain>
        <tissue evidence="5">Larvae</tissue>
    </source>
</reference>
<feature type="compositionally biased region" description="Polar residues" evidence="2">
    <location>
        <begin position="31"/>
        <end position="48"/>
    </location>
</feature>
<keyword evidence="3" id="KW-0812">Transmembrane</keyword>
<dbReference type="VEuPathDB" id="VectorBase:LOC119165680"/>
<dbReference type="InterPro" id="IPR042089">
    <property type="entry name" value="Peptidase_M13_dom_2"/>
</dbReference>
<dbReference type="Proteomes" id="UP000821866">
    <property type="component" value="Chromosome 1"/>
</dbReference>
<keyword evidence="3" id="KW-0472">Membrane</keyword>
<feature type="region of interest" description="Disordered" evidence="2">
    <location>
        <begin position="1"/>
        <end position="195"/>
    </location>
</feature>
<feature type="compositionally biased region" description="Polar residues" evidence="2">
    <location>
        <begin position="63"/>
        <end position="92"/>
    </location>
</feature>
<dbReference type="GO" id="GO:0016485">
    <property type="term" value="P:protein processing"/>
    <property type="evidence" value="ECO:0007669"/>
    <property type="project" value="TreeGrafter"/>
</dbReference>
<dbReference type="Gene3D" id="3.40.390.10">
    <property type="entry name" value="Collagenase (Catalytic Domain)"/>
    <property type="match status" value="1"/>
</dbReference>
<dbReference type="GO" id="GO:0005886">
    <property type="term" value="C:plasma membrane"/>
    <property type="evidence" value="ECO:0007669"/>
    <property type="project" value="TreeGrafter"/>
</dbReference>
<sequence>MPGSKKKLVDSGVSHPPKTPKNRPFIASIVHSPSATYDVSGTQEQGSSPPAEPLSSVHHPKDSSLTQSGASATNAKAPSVSRPNDSSQTRSGGSAPPAKPLPSVPRPNDSSRTRSGGSAPIAPPVSSVPSHAFTWPMTASSESQKPTSAPQLSLASTKKQPSEAPPEEHPHQRSVEPIPAVADAPRSDSSDGYYMPETRSFTICRQATLPPSIQSQEMEPLPLVVRLNQLPTEIGSSASQTKGPSGNVTRSRVFAMGFPVTKQRPHVAPSAAETPGRTSTSERQAQPLAAKKSITQPCAGDVPTKAQTTETTQRNVKTSRFLLDMFDVNNSELTVPQSKEVQSHPSEFVTPGRRQDLANVHKPGTAMDKARENITLTDMAKSFKGKNWMRQPKSSNIRAKIAGASSPVSGNQQQLEAVEEEQVEDIRVLHSQRYLCPVAFCILMVFMLVFMFLLWSVESKTKKHVSTCSSPSCIRDALYLDNLLSWEEGKPCYDFYSFVCSRWTSQFAVSSFYTDDVSIDDDYAVHLERRLHALVRNKRGPMSDLHAKCMNYKLIDDLGWEPLLELLYHVSLEGFPLTPPIRKISVWRTAAQVVRKTGTAALFSVGVASHPTEAAKDVVLVGPPEMLTSGAVRLDINRAISLYTSSVFSAKRALSKQFVPPVYATDVVKFATNLEKLGEWRPHTAGDVKMDVANAKSPLLEF</sequence>
<proteinExistence type="inferred from homology"/>
<dbReference type="InterPro" id="IPR000718">
    <property type="entry name" value="Peptidase_M13"/>
</dbReference>
<dbReference type="Pfam" id="PF05649">
    <property type="entry name" value="Peptidase_M13_N"/>
    <property type="match status" value="1"/>
</dbReference>
<evidence type="ECO:0000313" key="6">
    <source>
        <dbReference type="Proteomes" id="UP000821866"/>
    </source>
</evidence>
<dbReference type="PANTHER" id="PTHR11733:SF241">
    <property type="entry name" value="GH26575P-RELATED"/>
    <property type="match status" value="1"/>
</dbReference>
<feature type="compositionally biased region" description="Polar residues" evidence="2">
    <location>
        <begin position="137"/>
        <end position="159"/>
    </location>
</feature>
<feature type="region of interest" description="Disordered" evidence="2">
    <location>
        <begin position="264"/>
        <end position="292"/>
    </location>
</feature>
<comment type="caution">
    <text evidence="5">The sequence shown here is derived from an EMBL/GenBank/DDBJ whole genome shotgun (WGS) entry which is preliminary data.</text>
</comment>
<keyword evidence="3" id="KW-1133">Transmembrane helix</keyword>
<feature type="domain" description="Peptidase M13 N-terminal" evidence="4">
    <location>
        <begin position="491"/>
        <end position="676"/>
    </location>
</feature>
<dbReference type="PANTHER" id="PTHR11733">
    <property type="entry name" value="ZINC METALLOPROTEASE FAMILY M13 NEPRILYSIN-RELATED"/>
    <property type="match status" value="1"/>
</dbReference>
<comment type="similarity">
    <text evidence="1">Belongs to the peptidase M13 family.</text>
</comment>
<evidence type="ECO:0000256" key="1">
    <source>
        <dbReference type="ARBA" id="ARBA00007357"/>
    </source>
</evidence>
<dbReference type="GO" id="GO:0004222">
    <property type="term" value="F:metalloendopeptidase activity"/>
    <property type="evidence" value="ECO:0007669"/>
    <property type="project" value="InterPro"/>
</dbReference>
<protein>
    <recommendedName>
        <fullName evidence="4">Peptidase M13 N-terminal domain-containing protein</fullName>
    </recommendedName>
</protein>
<evidence type="ECO:0000256" key="2">
    <source>
        <dbReference type="SAM" id="MobiDB-lite"/>
    </source>
</evidence>
<evidence type="ECO:0000256" key="3">
    <source>
        <dbReference type="SAM" id="Phobius"/>
    </source>
</evidence>
<feature type="compositionally biased region" description="Low complexity" evidence="2">
    <location>
        <begin position="115"/>
        <end position="130"/>
    </location>
</feature>
<dbReference type="AlphaFoldDB" id="A0A9J6F3S2"/>
<evidence type="ECO:0000313" key="5">
    <source>
        <dbReference type="EMBL" id="KAH8041212.1"/>
    </source>
</evidence>
<dbReference type="Gene3D" id="1.10.1380.10">
    <property type="entry name" value="Neutral endopeptidase , domain2"/>
    <property type="match status" value="1"/>
</dbReference>
<dbReference type="EMBL" id="JABSTU010000001">
    <property type="protein sequence ID" value="KAH8041212.1"/>
    <property type="molecule type" value="Genomic_DNA"/>
</dbReference>
<reference evidence="5" key="1">
    <citation type="journal article" date="2020" name="Cell">
        <title>Large-Scale Comparative Analyses of Tick Genomes Elucidate Their Genetic Diversity and Vector Capacities.</title>
        <authorList>
            <consortium name="Tick Genome and Microbiome Consortium (TIGMIC)"/>
            <person name="Jia N."/>
            <person name="Wang J."/>
            <person name="Shi W."/>
            <person name="Du L."/>
            <person name="Sun Y."/>
            <person name="Zhan W."/>
            <person name="Jiang J.F."/>
            <person name="Wang Q."/>
            <person name="Zhang B."/>
            <person name="Ji P."/>
            <person name="Bell-Sakyi L."/>
            <person name="Cui X.M."/>
            <person name="Yuan T.T."/>
            <person name="Jiang B.G."/>
            <person name="Yang W.F."/>
            <person name="Lam T.T."/>
            <person name="Chang Q.C."/>
            <person name="Ding S.J."/>
            <person name="Wang X.J."/>
            <person name="Zhu J.G."/>
            <person name="Ruan X.D."/>
            <person name="Zhao L."/>
            <person name="Wei J.T."/>
            <person name="Ye R.Z."/>
            <person name="Que T.C."/>
            <person name="Du C.H."/>
            <person name="Zhou Y.H."/>
            <person name="Cheng J.X."/>
            <person name="Dai P.F."/>
            <person name="Guo W.B."/>
            <person name="Han X.H."/>
            <person name="Huang E.J."/>
            <person name="Li L.F."/>
            <person name="Wei W."/>
            <person name="Gao Y.C."/>
            <person name="Liu J.Z."/>
            <person name="Shao H.Z."/>
            <person name="Wang X."/>
            <person name="Wang C.C."/>
            <person name="Yang T.C."/>
            <person name="Huo Q.B."/>
            <person name="Li W."/>
            <person name="Chen H.Y."/>
            <person name="Chen S.E."/>
            <person name="Zhou L.G."/>
            <person name="Ni X.B."/>
            <person name="Tian J.H."/>
            <person name="Sheng Y."/>
            <person name="Liu T."/>
            <person name="Pan Y.S."/>
            <person name="Xia L.Y."/>
            <person name="Li J."/>
            <person name="Zhao F."/>
            <person name="Cao W.C."/>
        </authorList>
    </citation>
    <scope>NUCLEOTIDE SEQUENCE</scope>
    <source>
        <strain evidence="5">Rmic-2018</strain>
    </source>
</reference>
<gene>
    <name evidence="5" type="ORF">HPB51_013872</name>
</gene>
<accession>A0A9J6F3S2</accession>
<dbReference type="InterPro" id="IPR024079">
    <property type="entry name" value="MetalloPept_cat_dom_sf"/>
</dbReference>
<organism evidence="5 6">
    <name type="scientific">Rhipicephalus microplus</name>
    <name type="common">Cattle tick</name>
    <name type="synonym">Boophilus microplus</name>
    <dbReference type="NCBI Taxonomy" id="6941"/>
    <lineage>
        <taxon>Eukaryota</taxon>
        <taxon>Metazoa</taxon>
        <taxon>Ecdysozoa</taxon>
        <taxon>Arthropoda</taxon>
        <taxon>Chelicerata</taxon>
        <taxon>Arachnida</taxon>
        <taxon>Acari</taxon>
        <taxon>Parasitiformes</taxon>
        <taxon>Ixodida</taxon>
        <taxon>Ixodoidea</taxon>
        <taxon>Ixodidae</taxon>
        <taxon>Rhipicephalinae</taxon>
        <taxon>Rhipicephalus</taxon>
        <taxon>Boophilus</taxon>
    </lineage>
</organism>
<keyword evidence="6" id="KW-1185">Reference proteome</keyword>
<dbReference type="InterPro" id="IPR008753">
    <property type="entry name" value="Peptidase_M13_N"/>
</dbReference>